<evidence type="ECO:0000313" key="2">
    <source>
        <dbReference type="EMBL" id="MFC7329848.1"/>
    </source>
</evidence>
<evidence type="ECO:0000313" key="3">
    <source>
        <dbReference type="Proteomes" id="UP001596540"/>
    </source>
</evidence>
<reference evidence="3" key="1">
    <citation type="journal article" date="2019" name="Int. J. Syst. Evol. Microbiol.">
        <title>The Global Catalogue of Microorganisms (GCM) 10K type strain sequencing project: providing services to taxonomists for standard genome sequencing and annotation.</title>
        <authorList>
            <consortium name="The Broad Institute Genomics Platform"/>
            <consortium name="The Broad Institute Genome Sequencing Center for Infectious Disease"/>
            <person name="Wu L."/>
            <person name="Ma J."/>
        </authorList>
    </citation>
    <scope>NUCLEOTIDE SEQUENCE [LARGE SCALE GENOMIC DNA]</scope>
    <source>
        <strain evidence="3">CGMCC 4.7382</strain>
    </source>
</reference>
<feature type="region of interest" description="Disordered" evidence="1">
    <location>
        <begin position="187"/>
        <end position="260"/>
    </location>
</feature>
<gene>
    <name evidence="2" type="ORF">ACFQRF_19115</name>
</gene>
<proteinExistence type="predicted"/>
<name>A0ABW2KKD8_9ACTN</name>
<comment type="caution">
    <text evidence="2">The sequence shown here is derived from an EMBL/GenBank/DDBJ whole genome shotgun (WGS) entry which is preliminary data.</text>
</comment>
<dbReference type="EMBL" id="JBHTBH010000009">
    <property type="protein sequence ID" value="MFC7329848.1"/>
    <property type="molecule type" value="Genomic_DNA"/>
</dbReference>
<dbReference type="Proteomes" id="UP001596540">
    <property type="component" value="Unassembled WGS sequence"/>
</dbReference>
<organism evidence="2 3">
    <name type="scientific">Marinactinospora rubrisoli</name>
    <dbReference type="NCBI Taxonomy" id="2715399"/>
    <lineage>
        <taxon>Bacteria</taxon>
        <taxon>Bacillati</taxon>
        <taxon>Actinomycetota</taxon>
        <taxon>Actinomycetes</taxon>
        <taxon>Streptosporangiales</taxon>
        <taxon>Nocardiopsidaceae</taxon>
        <taxon>Marinactinospora</taxon>
    </lineage>
</organism>
<evidence type="ECO:0000256" key="1">
    <source>
        <dbReference type="SAM" id="MobiDB-lite"/>
    </source>
</evidence>
<accession>A0ABW2KKD8</accession>
<sequence>MRQNGQKVVTGEHRSPSYATFFYAGHPSFMMPSAIYRPGASEMLIRRFQASQGWTEHTVAVPPVLSREEFSRLARDHGALENMTGTFRSPAVGQVAYSDAGTVLVHHPEMSQAGRPRGDGVVPSWGPLPVRPGRGEDLAETADANFVVLDAHRRPTGEDRAAVAAWLTQETAGSRLTAEYLGVAAASKPGQSAEPRPVEEAAHSARPPNPSPEPVRGGVDRGTGPAWPRSGVVANRRGDTPSTWRTWRRDAPGRGPRAGG</sequence>
<protein>
    <submittedName>
        <fullName evidence="2">Uncharacterized protein</fullName>
    </submittedName>
</protein>
<dbReference type="RefSeq" id="WP_379872495.1">
    <property type="nucleotide sequence ID" value="NZ_JBHTBH010000009.1"/>
</dbReference>
<keyword evidence="3" id="KW-1185">Reference proteome</keyword>